<dbReference type="STRING" id="1314783.A0A165QTU4"/>
<evidence type="ECO:0008006" key="3">
    <source>
        <dbReference type="Google" id="ProtNLM"/>
    </source>
</evidence>
<gene>
    <name evidence="1" type="ORF">DAEQUDRAFT_725890</name>
</gene>
<proteinExistence type="predicted"/>
<evidence type="ECO:0000313" key="1">
    <source>
        <dbReference type="EMBL" id="KZT69921.1"/>
    </source>
</evidence>
<dbReference type="Proteomes" id="UP000076727">
    <property type="component" value="Unassembled WGS sequence"/>
</dbReference>
<sequence>MDRCPTEIWIRIFTLACTDGGFTGRSLSCTSKYIRDASRSVKLQSIAVIGSYEVNRLADALESRLPEHRRILHLCIGAYDKGPSDTHRSPPGSLSPSELRDALISHTFRRADVWRSVDRLSYDARVRITLEANEASPMKVFMHAVDRVLRIASTDLQTFTLETYVIPEFGDVNRLGIHGDLSAVLADYAFPRLEELTMLNARLDLGSSSVPHQERCPVFPSLKRLHVEVEDSSDSVITFLGSAPSLTHLRMSGPTELSGDFFAAILELFDRGVATTDQTLKPSPTKIQRVIIGLIGPTSTFGVAQMERIRALDQMTLGNDKLTLLRSDYPEHAPYGFSRARQDWLQRIEGGDGCWGI</sequence>
<name>A0A165QTU4_9APHY</name>
<evidence type="ECO:0000313" key="2">
    <source>
        <dbReference type="Proteomes" id="UP000076727"/>
    </source>
</evidence>
<keyword evidence="2" id="KW-1185">Reference proteome</keyword>
<reference evidence="1 2" key="1">
    <citation type="journal article" date="2016" name="Mol. Biol. Evol.">
        <title>Comparative Genomics of Early-Diverging Mushroom-Forming Fungi Provides Insights into the Origins of Lignocellulose Decay Capabilities.</title>
        <authorList>
            <person name="Nagy L.G."/>
            <person name="Riley R."/>
            <person name="Tritt A."/>
            <person name="Adam C."/>
            <person name="Daum C."/>
            <person name="Floudas D."/>
            <person name="Sun H."/>
            <person name="Yadav J.S."/>
            <person name="Pangilinan J."/>
            <person name="Larsson K.H."/>
            <person name="Matsuura K."/>
            <person name="Barry K."/>
            <person name="Labutti K."/>
            <person name="Kuo R."/>
            <person name="Ohm R.A."/>
            <person name="Bhattacharya S.S."/>
            <person name="Shirouzu T."/>
            <person name="Yoshinaga Y."/>
            <person name="Martin F.M."/>
            <person name="Grigoriev I.V."/>
            <person name="Hibbett D.S."/>
        </authorList>
    </citation>
    <scope>NUCLEOTIDE SEQUENCE [LARGE SCALE GENOMIC DNA]</scope>
    <source>
        <strain evidence="1 2">L-15889</strain>
    </source>
</reference>
<accession>A0A165QTU4</accession>
<protein>
    <recommendedName>
        <fullName evidence="3">F-box domain-containing protein</fullName>
    </recommendedName>
</protein>
<dbReference type="EMBL" id="KV429054">
    <property type="protein sequence ID" value="KZT69921.1"/>
    <property type="molecule type" value="Genomic_DNA"/>
</dbReference>
<organism evidence="1 2">
    <name type="scientific">Daedalea quercina L-15889</name>
    <dbReference type="NCBI Taxonomy" id="1314783"/>
    <lineage>
        <taxon>Eukaryota</taxon>
        <taxon>Fungi</taxon>
        <taxon>Dikarya</taxon>
        <taxon>Basidiomycota</taxon>
        <taxon>Agaricomycotina</taxon>
        <taxon>Agaricomycetes</taxon>
        <taxon>Polyporales</taxon>
        <taxon>Fomitopsis</taxon>
    </lineage>
</organism>
<dbReference type="AlphaFoldDB" id="A0A165QTU4"/>
<dbReference type="OrthoDB" id="2748701at2759"/>